<name>A0AAW5SG24_MYCNV</name>
<gene>
    <name evidence="2" type="ORF">H7I77_01660</name>
</gene>
<accession>A0AAW5SG24</accession>
<feature type="transmembrane region" description="Helical" evidence="1">
    <location>
        <begin position="9"/>
        <end position="33"/>
    </location>
</feature>
<feature type="transmembrane region" description="Helical" evidence="1">
    <location>
        <begin position="67"/>
        <end position="92"/>
    </location>
</feature>
<organism evidence="2 3">
    <name type="scientific">Mycolicibacterium novocastrense</name>
    <name type="common">Mycobacterium novocastrense</name>
    <dbReference type="NCBI Taxonomy" id="59813"/>
    <lineage>
        <taxon>Bacteria</taxon>
        <taxon>Bacillati</taxon>
        <taxon>Actinomycetota</taxon>
        <taxon>Actinomycetes</taxon>
        <taxon>Mycobacteriales</taxon>
        <taxon>Mycobacteriaceae</taxon>
        <taxon>Mycolicibacterium</taxon>
    </lineage>
</organism>
<keyword evidence="1" id="KW-0812">Transmembrane</keyword>
<feature type="transmembrane region" description="Helical" evidence="1">
    <location>
        <begin position="104"/>
        <end position="125"/>
    </location>
</feature>
<evidence type="ECO:0000313" key="2">
    <source>
        <dbReference type="EMBL" id="MCV7022057.1"/>
    </source>
</evidence>
<dbReference type="Proteomes" id="UP001207528">
    <property type="component" value="Unassembled WGS sequence"/>
</dbReference>
<feature type="transmembrane region" description="Helical" evidence="1">
    <location>
        <begin position="39"/>
        <end position="58"/>
    </location>
</feature>
<comment type="caution">
    <text evidence="2">The sequence shown here is derived from an EMBL/GenBank/DDBJ whole genome shotgun (WGS) entry which is preliminary data.</text>
</comment>
<evidence type="ECO:0000256" key="1">
    <source>
        <dbReference type="SAM" id="Phobius"/>
    </source>
</evidence>
<keyword evidence="1" id="KW-1133">Transmembrane helix</keyword>
<reference evidence="2" key="1">
    <citation type="submission" date="2020-07" db="EMBL/GenBank/DDBJ databases">
        <authorList>
            <person name="Pettersson B.M.F."/>
            <person name="Behra P.R.K."/>
            <person name="Ramesh M."/>
            <person name="Das S."/>
            <person name="Dasgupta S."/>
            <person name="Kirsebom L.A."/>
        </authorList>
    </citation>
    <scope>NUCLEOTIDE SEQUENCE</scope>
    <source>
        <strain evidence="2">DSM 44203</strain>
    </source>
</reference>
<evidence type="ECO:0000313" key="3">
    <source>
        <dbReference type="Proteomes" id="UP001207528"/>
    </source>
</evidence>
<dbReference type="RefSeq" id="WP_064414493.1">
    <property type="nucleotide sequence ID" value="NZ_BCTA01000077.1"/>
</dbReference>
<protein>
    <submittedName>
        <fullName evidence="2">Uncharacterized protein</fullName>
    </submittedName>
</protein>
<dbReference type="AlphaFoldDB" id="A0AAW5SG24"/>
<dbReference type="EMBL" id="JACKTI010000015">
    <property type="protein sequence ID" value="MCV7022057.1"/>
    <property type="molecule type" value="Genomic_DNA"/>
</dbReference>
<sequence length="145" mass="14769">MRHTDSREFAVVGVALAAVLASCLILPTIGQLATLDQTWMAAAILGIPTVAVLTVTGYRHYGPARSLAVAVVVMSVALMASWAFSVHVVAAAMSGSTTTLAMGVLLYGTPALIVALLGLLALKLVPPRSPSSDRLTTSTAGNPAA</sequence>
<keyword evidence="1" id="KW-0472">Membrane</keyword>
<reference evidence="2" key="2">
    <citation type="journal article" date="2022" name="BMC Genomics">
        <title>Comparative genome analysis of mycobacteria focusing on tRNA and non-coding RNA.</title>
        <authorList>
            <person name="Behra P.R.K."/>
            <person name="Pettersson B.M.F."/>
            <person name="Ramesh M."/>
            <person name="Das S."/>
            <person name="Dasgupta S."/>
            <person name="Kirsebom L.A."/>
        </authorList>
    </citation>
    <scope>NUCLEOTIDE SEQUENCE</scope>
    <source>
        <strain evidence="2">DSM 44203</strain>
    </source>
</reference>
<dbReference type="PROSITE" id="PS51257">
    <property type="entry name" value="PROKAR_LIPOPROTEIN"/>
    <property type="match status" value="1"/>
</dbReference>
<proteinExistence type="predicted"/>